<gene>
    <name evidence="1" type="ORF">C7S16_6554</name>
</gene>
<sequence length="41" mass="4241">MATSLISPVSKLHGNPARGGARAIVVGKIITIIITKTITKI</sequence>
<dbReference type="EMBL" id="QXCT01000001">
    <property type="protein sequence ID" value="MDW9253569.1"/>
    <property type="molecule type" value="Genomic_DNA"/>
</dbReference>
<evidence type="ECO:0008006" key="3">
    <source>
        <dbReference type="Google" id="ProtNLM"/>
    </source>
</evidence>
<organism evidence="1 2">
    <name type="scientific">Burkholderia thailandensis</name>
    <dbReference type="NCBI Taxonomy" id="57975"/>
    <lineage>
        <taxon>Bacteria</taxon>
        <taxon>Pseudomonadati</taxon>
        <taxon>Pseudomonadota</taxon>
        <taxon>Betaproteobacteria</taxon>
        <taxon>Burkholderiales</taxon>
        <taxon>Burkholderiaceae</taxon>
        <taxon>Burkholderia</taxon>
        <taxon>pseudomallei group</taxon>
    </lineage>
</organism>
<evidence type="ECO:0000313" key="1">
    <source>
        <dbReference type="EMBL" id="MDW9253569.1"/>
    </source>
</evidence>
<dbReference type="RefSeq" id="WP_009899339.1">
    <property type="nucleotide sequence ID" value="NZ_CP008915.2"/>
</dbReference>
<proteinExistence type="predicted"/>
<accession>A0AAW9D0N8</accession>
<reference evidence="1" key="1">
    <citation type="submission" date="2018-08" db="EMBL/GenBank/DDBJ databases">
        <title>Identification of Burkholderia cepacia strains that express a Burkholderia pseudomallei-like capsular polysaccharide.</title>
        <authorList>
            <person name="Burtnick M.N."/>
            <person name="Vongsouvath M."/>
            <person name="Newton P."/>
            <person name="Wuthiekanun V."/>
            <person name="Limmathurotsakul D."/>
            <person name="Brett P.J."/>
            <person name="Chantratita N."/>
            <person name="Dance D.A."/>
        </authorList>
    </citation>
    <scope>NUCLEOTIDE SEQUENCE</scope>
    <source>
        <strain evidence="1">SBXCC001</strain>
    </source>
</reference>
<name>A0AAW9D0N8_BURTH</name>
<dbReference type="Proteomes" id="UP001272137">
    <property type="component" value="Unassembled WGS sequence"/>
</dbReference>
<evidence type="ECO:0000313" key="2">
    <source>
        <dbReference type="Proteomes" id="UP001272137"/>
    </source>
</evidence>
<comment type="caution">
    <text evidence="1">The sequence shown here is derived from an EMBL/GenBank/DDBJ whole genome shotgun (WGS) entry which is preliminary data.</text>
</comment>
<protein>
    <recommendedName>
        <fullName evidence="3">3-isopropylmalate dehydrogenase</fullName>
    </recommendedName>
</protein>
<dbReference type="AlphaFoldDB" id="A0AAW9D0N8"/>